<gene>
    <name evidence="2" type="ORF">ANCDUO_08217</name>
</gene>
<organism evidence="2 3">
    <name type="scientific">Ancylostoma duodenale</name>
    <dbReference type="NCBI Taxonomy" id="51022"/>
    <lineage>
        <taxon>Eukaryota</taxon>
        <taxon>Metazoa</taxon>
        <taxon>Ecdysozoa</taxon>
        <taxon>Nematoda</taxon>
        <taxon>Chromadorea</taxon>
        <taxon>Rhabditida</taxon>
        <taxon>Rhabditina</taxon>
        <taxon>Rhabditomorpha</taxon>
        <taxon>Strongyloidea</taxon>
        <taxon>Ancylostomatidae</taxon>
        <taxon>Ancylostomatinae</taxon>
        <taxon>Ancylostoma</taxon>
    </lineage>
</organism>
<dbReference type="AlphaFoldDB" id="A0A0C2DGD0"/>
<feature type="compositionally biased region" description="Pro residues" evidence="1">
    <location>
        <begin position="55"/>
        <end position="85"/>
    </location>
</feature>
<evidence type="ECO:0000313" key="3">
    <source>
        <dbReference type="Proteomes" id="UP000054047"/>
    </source>
</evidence>
<evidence type="ECO:0000313" key="2">
    <source>
        <dbReference type="EMBL" id="KIH61512.1"/>
    </source>
</evidence>
<name>A0A0C2DGD0_9BILA</name>
<protein>
    <submittedName>
        <fullName evidence="2">Uncharacterized protein</fullName>
    </submittedName>
</protein>
<feature type="compositionally biased region" description="Basic and acidic residues" evidence="1">
    <location>
        <begin position="35"/>
        <end position="46"/>
    </location>
</feature>
<reference evidence="2 3" key="1">
    <citation type="submission" date="2013-12" db="EMBL/GenBank/DDBJ databases">
        <title>Draft genome of the parsitic nematode Ancylostoma duodenale.</title>
        <authorList>
            <person name="Mitreva M."/>
        </authorList>
    </citation>
    <scope>NUCLEOTIDE SEQUENCE [LARGE SCALE GENOMIC DNA]</scope>
    <source>
        <strain evidence="2 3">Zhejiang</strain>
    </source>
</reference>
<sequence length="85" mass="8963">MEYDTFAPDKRKAKKFYVNVDDSRQRGGRVFCGEHVPEPAYRRETETAQDGNTSPPGPPTAPPGPAPTPGPAPSAGPPGPPPPVV</sequence>
<evidence type="ECO:0000256" key="1">
    <source>
        <dbReference type="SAM" id="MobiDB-lite"/>
    </source>
</evidence>
<accession>A0A0C2DGD0</accession>
<dbReference type="EMBL" id="KN730065">
    <property type="protein sequence ID" value="KIH61512.1"/>
    <property type="molecule type" value="Genomic_DNA"/>
</dbReference>
<dbReference type="Proteomes" id="UP000054047">
    <property type="component" value="Unassembled WGS sequence"/>
</dbReference>
<keyword evidence="3" id="KW-1185">Reference proteome</keyword>
<proteinExistence type="predicted"/>
<feature type="region of interest" description="Disordered" evidence="1">
    <location>
        <begin position="22"/>
        <end position="85"/>
    </location>
</feature>